<comment type="caution">
    <text evidence="2">The sequence shown here is derived from an EMBL/GenBank/DDBJ whole genome shotgun (WGS) entry which is preliminary data.</text>
</comment>
<evidence type="ECO:0000259" key="1">
    <source>
        <dbReference type="PROSITE" id="PS50404"/>
    </source>
</evidence>
<reference evidence="2 3" key="1">
    <citation type="submission" date="2017-08" db="EMBL/GenBank/DDBJ databases">
        <title>Halovibrio sewagensis sp. nov., isolated from wastewater of high salinity.</title>
        <authorList>
            <person name="Dong X."/>
            <person name="Zhang G."/>
        </authorList>
    </citation>
    <scope>NUCLEOTIDE SEQUENCE [LARGE SCALE GENOMIC DNA]</scope>
    <source>
        <strain evidence="2 3">YL5-2</strain>
    </source>
</reference>
<evidence type="ECO:0000313" key="3">
    <source>
        <dbReference type="Proteomes" id="UP000218896"/>
    </source>
</evidence>
<dbReference type="InterPro" id="IPR004045">
    <property type="entry name" value="Glutathione_S-Trfase_N"/>
</dbReference>
<dbReference type="InterPro" id="IPR011767">
    <property type="entry name" value="GLR_AS"/>
</dbReference>
<dbReference type="PROSITE" id="PS00195">
    <property type="entry name" value="GLUTAREDOXIN_1"/>
    <property type="match status" value="1"/>
</dbReference>
<dbReference type="PANTHER" id="PTHR45288:SF2">
    <property type="entry name" value="THIOREDOXIN FAMILY PROTEIN"/>
    <property type="match status" value="1"/>
</dbReference>
<feature type="domain" description="GST N-terminal" evidence="1">
    <location>
        <begin position="149"/>
        <end position="249"/>
    </location>
</feature>
<accession>A0A2A2F936</accession>
<dbReference type="SFLD" id="SFLDG01181">
    <property type="entry name" value="SUF2"/>
    <property type="match status" value="1"/>
</dbReference>
<evidence type="ECO:0000313" key="2">
    <source>
        <dbReference type="EMBL" id="PAU82031.1"/>
    </source>
</evidence>
<dbReference type="SFLD" id="SFLDS00019">
    <property type="entry name" value="Glutathione_Transferase_(cytos"/>
    <property type="match status" value="1"/>
</dbReference>
<dbReference type="GO" id="GO:0016740">
    <property type="term" value="F:transferase activity"/>
    <property type="evidence" value="ECO:0007669"/>
    <property type="project" value="UniProtKB-KW"/>
</dbReference>
<dbReference type="Proteomes" id="UP000218896">
    <property type="component" value="Unassembled WGS sequence"/>
</dbReference>
<dbReference type="EMBL" id="NSKD01000001">
    <property type="protein sequence ID" value="PAU82031.1"/>
    <property type="molecule type" value="Genomic_DNA"/>
</dbReference>
<dbReference type="InterPro" id="IPR040079">
    <property type="entry name" value="Glutathione_S-Trfase"/>
</dbReference>
<dbReference type="SUPFAM" id="SSF52833">
    <property type="entry name" value="Thioredoxin-like"/>
    <property type="match status" value="2"/>
</dbReference>
<dbReference type="SFLD" id="SFLDG01202">
    <property type="entry name" value="SUF2.2"/>
    <property type="match status" value="1"/>
</dbReference>
<dbReference type="AlphaFoldDB" id="A0A2A2F936"/>
<dbReference type="RefSeq" id="WP_095616129.1">
    <property type="nucleotide sequence ID" value="NZ_NSKD01000001.1"/>
</dbReference>
<organism evidence="2 3">
    <name type="scientific">Halovibrio salipaludis</name>
    <dbReference type="NCBI Taxonomy" id="2032626"/>
    <lineage>
        <taxon>Bacteria</taxon>
        <taxon>Pseudomonadati</taxon>
        <taxon>Pseudomonadota</taxon>
        <taxon>Gammaproteobacteria</taxon>
        <taxon>Oceanospirillales</taxon>
        <taxon>Halomonadaceae</taxon>
        <taxon>Halovibrio</taxon>
    </lineage>
</organism>
<sequence>MALFPQLVTSSLALWRGTAIRAPDGEQPEQPLQLFDMEGCPHCRLVRETLTELDLDAVIYPCPKGGDRFRNRARELGGRERFPLLVDPEQGEVLYESRHIRRYLWERYGHGRVPGVSSRLPLDKGRVVLASGSRLGRGLYAKPARRPERLLELYSFESSPYSREVRELLCELQLPYVVRNCGKSSLNEFVLPAIRDRLGLRYQPRSRNRVELLNRTGRVAVPYLVDPNQGTAMYESESILAHLRDHYQI</sequence>
<keyword evidence="2" id="KW-0808">Transferase</keyword>
<dbReference type="InterPro" id="IPR036249">
    <property type="entry name" value="Thioredoxin-like_sf"/>
</dbReference>
<dbReference type="Gene3D" id="3.40.30.10">
    <property type="entry name" value="Glutaredoxin"/>
    <property type="match status" value="2"/>
</dbReference>
<proteinExistence type="predicted"/>
<protein>
    <submittedName>
        <fullName evidence="2">Glutathione S-transferase</fullName>
    </submittedName>
</protein>
<dbReference type="Pfam" id="PF13417">
    <property type="entry name" value="GST_N_3"/>
    <property type="match status" value="2"/>
</dbReference>
<dbReference type="PROSITE" id="PS50404">
    <property type="entry name" value="GST_NTER"/>
    <property type="match status" value="2"/>
</dbReference>
<gene>
    <name evidence="2" type="ORF">CK501_02455</name>
</gene>
<name>A0A2A2F936_9GAMM</name>
<dbReference type="OrthoDB" id="9793736at2"/>
<keyword evidence="3" id="KW-1185">Reference proteome</keyword>
<feature type="domain" description="GST N-terminal" evidence="1">
    <location>
        <begin position="30"/>
        <end position="112"/>
    </location>
</feature>
<dbReference type="PANTHER" id="PTHR45288">
    <property type="entry name" value="THIOREDOXIN FAMILY PROTEIN"/>
    <property type="match status" value="1"/>
</dbReference>